<accession>A0ABN8Q6W1</accession>
<keyword evidence="7" id="KW-1185">Reference proteome</keyword>
<dbReference type="PROSITE" id="PS51808">
    <property type="entry name" value="CHCH"/>
    <property type="match status" value="1"/>
</dbReference>
<dbReference type="PANTHER" id="PTHR22977">
    <property type="entry name" value="COX ASSEMBLY MITOCHONDRIAL PROTEIN"/>
    <property type="match status" value="1"/>
</dbReference>
<reference evidence="6 7" key="1">
    <citation type="submission" date="2022-05" db="EMBL/GenBank/DDBJ databases">
        <authorList>
            <consortium name="Genoscope - CEA"/>
            <person name="William W."/>
        </authorList>
    </citation>
    <scope>NUCLEOTIDE SEQUENCE [LARGE SCALE GENOMIC DNA]</scope>
</reference>
<evidence type="ECO:0000256" key="2">
    <source>
        <dbReference type="ARBA" id="ARBA00007347"/>
    </source>
</evidence>
<dbReference type="InterPro" id="IPR013892">
    <property type="entry name" value="Cyt_c_biogenesis_Cmc1-like"/>
</dbReference>
<organism evidence="6 7">
    <name type="scientific">Porites lobata</name>
    <dbReference type="NCBI Taxonomy" id="104759"/>
    <lineage>
        <taxon>Eukaryota</taxon>
        <taxon>Metazoa</taxon>
        <taxon>Cnidaria</taxon>
        <taxon>Anthozoa</taxon>
        <taxon>Hexacorallia</taxon>
        <taxon>Scleractinia</taxon>
        <taxon>Fungiina</taxon>
        <taxon>Poritidae</taxon>
        <taxon>Porites</taxon>
    </lineage>
</organism>
<keyword evidence="4" id="KW-1015">Disulfide bond</keyword>
<evidence type="ECO:0000256" key="1">
    <source>
        <dbReference type="ARBA" id="ARBA00004173"/>
    </source>
</evidence>
<comment type="caution">
    <text evidence="6">The sequence shown here is derived from an EMBL/GenBank/DDBJ whole genome shotgun (WGS) entry which is preliminary data.</text>
</comment>
<proteinExistence type="inferred from homology"/>
<evidence type="ECO:0000256" key="3">
    <source>
        <dbReference type="ARBA" id="ARBA00023128"/>
    </source>
</evidence>
<comment type="subcellular location">
    <subcellularLocation>
        <location evidence="1 5">Mitochondrion</location>
    </subcellularLocation>
</comment>
<keyword evidence="3 5" id="KW-0496">Mitochondrion</keyword>
<sequence length="105" mass="12228">MHPSLAPHLHGDCLEIIGQLHRCHEQHPVGKFLGECNDIKRALNRCLKEETKMKNASVPKISEFAPIDGFKKKKKKPRRRKKKKKDITRFVFRKTGINTRICQQS</sequence>
<dbReference type="Pfam" id="PF08583">
    <property type="entry name" value="Cmc1"/>
    <property type="match status" value="1"/>
</dbReference>
<dbReference type="PANTHER" id="PTHR22977:SF1">
    <property type="entry name" value="COX ASSEMBLY MITOCHONDRIAL PROTEIN 2 HOMOLOG"/>
    <property type="match status" value="1"/>
</dbReference>
<gene>
    <name evidence="6" type="ORF">PLOB_00003209</name>
</gene>
<dbReference type="Proteomes" id="UP001159405">
    <property type="component" value="Unassembled WGS sequence"/>
</dbReference>
<evidence type="ECO:0000256" key="4">
    <source>
        <dbReference type="ARBA" id="ARBA00023157"/>
    </source>
</evidence>
<name>A0ABN8Q6W1_9CNID</name>
<evidence type="ECO:0000256" key="5">
    <source>
        <dbReference type="RuleBase" id="RU364104"/>
    </source>
</evidence>
<evidence type="ECO:0000313" key="7">
    <source>
        <dbReference type="Proteomes" id="UP001159405"/>
    </source>
</evidence>
<protein>
    <recommendedName>
        <fullName evidence="5">COX assembly mitochondrial protein</fullName>
    </recommendedName>
</protein>
<evidence type="ECO:0000313" key="6">
    <source>
        <dbReference type="EMBL" id="CAH3158514.1"/>
    </source>
</evidence>
<dbReference type="EMBL" id="CALNXK010000111">
    <property type="protein sequence ID" value="CAH3158514.1"/>
    <property type="molecule type" value="Genomic_DNA"/>
</dbReference>
<comment type="similarity">
    <text evidence="2 5">Belongs to the CMC family.</text>
</comment>